<sequence>MNSFTLGTQPVSAIMNQPNSSEIIITRDPGITDASAPWEGLKFRLPLGSDALFDKLRSMYPNCTDHQQRKRRALIDFLHYELDKMESIHDPNSTPQPQPGESNCPTETDSMRSTESPSFSPAPIPVSQNGLAGHSGGYAAPAASLSPLRRQSGDMTHQISVFDSKDGKVVKPKERRRMNENEKLEYKAKRLVGACVTCRASKKKCRCREIRSLDRQASPPGKSAHETKRKPSSDPETSKTTTFKIPKTQNTPSAHRSTDTSGADPLVCVDSPSAWYVTSNTLVNTVEQPLPPGQLPWDASDHDFSSSYDLAFDASASSLSRGDSLPGSFSRTHPPVPMYPEMYPYGYQDPGSGMDPP</sequence>
<name>A0A9P4JPG7_9PLEO</name>
<protein>
    <submittedName>
        <fullName evidence="2">Uncharacterized protein</fullName>
    </submittedName>
</protein>
<feature type="compositionally biased region" description="Polar residues" evidence="1">
    <location>
        <begin position="90"/>
        <end position="119"/>
    </location>
</feature>
<reference evidence="2" key="1">
    <citation type="journal article" date="2020" name="Stud. Mycol.">
        <title>101 Dothideomycetes genomes: a test case for predicting lifestyles and emergence of pathogens.</title>
        <authorList>
            <person name="Haridas S."/>
            <person name="Albert R."/>
            <person name="Binder M."/>
            <person name="Bloem J."/>
            <person name="Labutti K."/>
            <person name="Salamov A."/>
            <person name="Andreopoulos B."/>
            <person name="Baker S."/>
            <person name="Barry K."/>
            <person name="Bills G."/>
            <person name="Bluhm B."/>
            <person name="Cannon C."/>
            <person name="Castanera R."/>
            <person name="Culley D."/>
            <person name="Daum C."/>
            <person name="Ezra D."/>
            <person name="Gonzalez J."/>
            <person name="Henrissat B."/>
            <person name="Kuo A."/>
            <person name="Liang C."/>
            <person name="Lipzen A."/>
            <person name="Lutzoni F."/>
            <person name="Magnuson J."/>
            <person name="Mondo S."/>
            <person name="Nolan M."/>
            <person name="Ohm R."/>
            <person name="Pangilinan J."/>
            <person name="Park H.-J."/>
            <person name="Ramirez L."/>
            <person name="Alfaro M."/>
            <person name="Sun H."/>
            <person name="Tritt A."/>
            <person name="Yoshinaga Y."/>
            <person name="Zwiers L.-H."/>
            <person name="Turgeon B."/>
            <person name="Goodwin S."/>
            <person name="Spatafora J."/>
            <person name="Crous P."/>
            <person name="Grigoriev I."/>
        </authorList>
    </citation>
    <scope>NUCLEOTIDE SEQUENCE</scope>
    <source>
        <strain evidence="2">ATCC 74209</strain>
    </source>
</reference>
<dbReference type="OrthoDB" id="3794485at2759"/>
<dbReference type="Proteomes" id="UP000799536">
    <property type="component" value="Unassembled WGS sequence"/>
</dbReference>
<feature type="compositionally biased region" description="Basic and acidic residues" evidence="1">
    <location>
        <begin position="223"/>
        <end position="237"/>
    </location>
</feature>
<organism evidence="2 3">
    <name type="scientific">Delitschia confertaspora ATCC 74209</name>
    <dbReference type="NCBI Taxonomy" id="1513339"/>
    <lineage>
        <taxon>Eukaryota</taxon>
        <taxon>Fungi</taxon>
        <taxon>Dikarya</taxon>
        <taxon>Ascomycota</taxon>
        <taxon>Pezizomycotina</taxon>
        <taxon>Dothideomycetes</taxon>
        <taxon>Pleosporomycetidae</taxon>
        <taxon>Pleosporales</taxon>
        <taxon>Delitschiaceae</taxon>
        <taxon>Delitschia</taxon>
    </lineage>
</organism>
<accession>A0A9P4JPG7</accession>
<evidence type="ECO:0000256" key="1">
    <source>
        <dbReference type="SAM" id="MobiDB-lite"/>
    </source>
</evidence>
<dbReference type="EMBL" id="ML994002">
    <property type="protein sequence ID" value="KAF2200869.1"/>
    <property type="molecule type" value="Genomic_DNA"/>
</dbReference>
<feature type="region of interest" description="Disordered" evidence="1">
    <location>
        <begin position="87"/>
        <end position="138"/>
    </location>
</feature>
<evidence type="ECO:0000313" key="3">
    <source>
        <dbReference type="Proteomes" id="UP000799536"/>
    </source>
</evidence>
<proteinExistence type="predicted"/>
<gene>
    <name evidence="2" type="ORF">GQ43DRAFT_57276</name>
</gene>
<evidence type="ECO:0000313" key="2">
    <source>
        <dbReference type="EMBL" id="KAF2200869.1"/>
    </source>
</evidence>
<keyword evidence="3" id="KW-1185">Reference proteome</keyword>
<comment type="caution">
    <text evidence="2">The sequence shown here is derived from an EMBL/GenBank/DDBJ whole genome shotgun (WGS) entry which is preliminary data.</text>
</comment>
<feature type="region of interest" description="Disordered" evidence="1">
    <location>
        <begin position="317"/>
        <end position="357"/>
    </location>
</feature>
<feature type="compositionally biased region" description="Polar residues" evidence="1">
    <location>
        <begin position="238"/>
        <end position="261"/>
    </location>
</feature>
<feature type="region of interest" description="Disordered" evidence="1">
    <location>
        <begin position="213"/>
        <end position="265"/>
    </location>
</feature>
<dbReference type="AlphaFoldDB" id="A0A9P4JPG7"/>